<dbReference type="EnsemblPlants" id="AES99554">
    <property type="protein sequence ID" value="AES99554"/>
    <property type="gene ID" value="MTR_5g082190"/>
</dbReference>
<keyword evidence="4" id="KW-1185">Reference proteome</keyword>
<dbReference type="PaxDb" id="3880-AES99554"/>
<dbReference type="HOGENOM" id="CLU_1789800_0_0_1"/>
<organism evidence="2 4">
    <name type="scientific">Medicago truncatula</name>
    <name type="common">Barrel medic</name>
    <name type="synonym">Medicago tribuloides</name>
    <dbReference type="NCBI Taxonomy" id="3880"/>
    <lineage>
        <taxon>Eukaryota</taxon>
        <taxon>Viridiplantae</taxon>
        <taxon>Streptophyta</taxon>
        <taxon>Embryophyta</taxon>
        <taxon>Tracheophyta</taxon>
        <taxon>Spermatophyta</taxon>
        <taxon>Magnoliopsida</taxon>
        <taxon>eudicotyledons</taxon>
        <taxon>Gunneridae</taxon>
        <taxon>Pentapetalae</taxon>
        <taxon>rosids</taxon>
        <taxon>fabids</taxon>
        <taxon>Fabales</taxon>
        <taxon>Fabaceae</taxon>
        <taxon>Papilionoideae</taxon>
        <taxon>50 kb inversion clade</taxon>
        <taxon>NPAAA clade</taxon>
        <taxon>Hologalegina</taxon>
        <taxon>IRL clade</taxon>
        <taxon>Trifolieae</taxon>
        <taxon>Medicago</taxon>
    </lineage>
</organism>
<reference evidence="2 4" key="1">
    <citation type="journal article" date="2011" name="Nature">
        <title>The Medicago genome provides insight into the evolution of rhizobial symbioses.</title>
        <authorList>
            <person name="Young N.D."/>
            <person name="Debelle F."/>
            <person name="Oldroyd G.E."/>
            <person name="Geurts R."/>
            <person name="Cannon S.B."/>
            <person name="Udvardi M.K."/>
            <person name="Benedito V.A."/>
            <person name="Mayer K.F."/>
            <person name="Gouzy J."/>
            <person name="Schoof H."/>
            <person name="Van de Peer Y."/>
            <person name="Proost S."/>
            <person name="Cook D.R."/>
            <person name="Meyers B.C."/>
            <person name="Spannagl M."/>
            <person name="Cheung F."/>
            <person name="De Mita S."/>
            <person name="Krishnakumar V."/>
            <person name="Gundlach H."/>
            <person name="Zhou S."/>
            <person name="Mudge J."/>
            <person name="Bharti A.K."/>
            <person name="Murray J.D."/>
            <person name="Naoumkina M.A."/>
            <person name="Rosen B."/>
            <person name="Silverstein K.A."/>
            <person name="Tang H."/>
            <person name="Rombauts S."/>
            <person name="Zhao P.X."/>
            <person name="Zhou P."/>
            <person name="Barbe V."/>
            <person name="Bardou P."/>
            <person name="Bechner M."/>
            <person name="Bellec A."/>
            <person name="Berger A."/>
            <person name="Berges H."/>
            <person name="Bidwell S."/>
            <person name="Bisseling T."/>
            <person name="Choisne N."/>
            <person name="Couloux A."/>
            <person name="Denny R."/>
            <person name="Deshpande S."/>
            <person name="Dai X."/>
            <person name="Doyle J.J."/>
            <person name="Dudez A.M."/>
            <person name="Farmer A.D."/>
            <person name="Fouteau S."/>
            <person name="Franken C."/>
            <person name="Gibelin C."/>
            <person name="Gish J."/>
            <person name="Goldstein S."/>
            <person name="Gonzalez A.J."/>
            <person name="Green P.J."/>
            <person name="Hallab A."/>
            <person name="Hartog M."/>
            <person name="Hua A."/>
            <person name="Humphray S.J."/>
            <person name="Jeong D.H."/>
            <person name="Jing Y."/>
            <person name="Jocker A."/>
            <person name="Kenton S.M."/>
            <person name="Kim D.J."/>
            <person name="Klee K."/>
            <person name="Lai H."/>
            <person name="Lang C."/>
            <person name="Lin S."/>
            <person name="Macmil S.L."/>
            <person name="Magdelenat G."/>
            <person name="Matthews L."/>
            <person name="McCorrison J."/>
            <person name="Monaghan E.L."/>
            <person name="Mun J.H."/>
            <person name="Najar F.Z."/>
            <person name="Nicholson C."/>
            <person name="Noirot C."/>
            <person name="O'Bleness M."/>
            <person name="Paule C.R."/>
            <person name="Poulain J."/>
            <person name="Prion F."/>
            <person name="Qin B."/>
            <person name="Qu C."/>
            <person name="Retzel E.F."/>
            <person name="Riddle C."/>
            <person name="Sallet E."/>
            <person name="Samain S."/>
            <person name="Samson N."/>
            <person name="Sanders I."/>
            <person name="Saurat O."/>
            <person name="Scarpelli C."/>
            <person name="Schiex T."/>
            <person name="Segurens B."/>
            <person name="Severin A.J."/>
            <person name="Sherrier D.J."/>
            <person name="Shi R."/>
            <person name="Sims S."/>
            <person name="Singer S.R."/>
            <person name="Sinharoy S."/>
            <person name="Sterck L."/>
            <person name="Viollet A."/>
            <person name="Wang B.B."/>
            <person name="Wang K."/>
            <person name="Wang M."/>
            <person name="Wang X."/>
            <person name="Warfsmann J."/>
            <person name="Weissenbach J."/>
            <person name="White D.D."/>
            <person name="White J.D."/>
            <person name="Wiley G.B."/>
            <person name="Wincker P."/>
            <person name="Xing Y."/>
            <person name="Yang L."/>
            <person name="Yao Z."/>
            <person name="Ying F."/>
            <person name="Zhai J."/>
            <person name="Zhou L."/>
            <person name="Zuber A."/>
            <person name="Denarie J."/>
            <person name="Dixon R.A."/>
            <person name="May G.D."/>
            <person name="Schwartz D.C."/>
            <person name="Rogers J."/>
            <person name="Quetier F."/>
            <person name="Town C.D."/>
            <person name="Roe B.A."/>
        </authorList>
    </citation>
    <scope>NUCLEOTIDE SEQUENCE [LARGE SCALE GENOMIC DNA]</scope>
    <source>
        <strain evidence="2">A17</strain>
        <strain evidence="3 4">cv. Jemalong A17</strain>
    </source>
</reference>
<accession>G7KGX2</accession>
<evidence type="ECO:0000313" key="2">
    <source>
        <dbReference type="EMBL" id="AES99554.1"/>
    </source>
</evidence>
<evidence type="ECO:0000313" key="4">
    <source>
        <dbReference type="Proteomes" id="UP000002051"/>
    </source>
</evidence>
<dbReference type="Proteomes" id="UP000002051">
    <property type="component" value="Chromosome 5"/>
</dbReference>
<gene>
    <name evidence="2" type="ordered locus">MTR_5g082190</name>
</gene>
<keyword evidence="1" id="KW-1133">Transmembrane helix</keyword>
<reference evidence="3" key="3">
    <citation type="submission" date="2015-04" db="UniProtKB">
        <authorList>
            <consortium name="EnsemblPlants"/>
        </authorList>
    </citation>
    <scope>IDENTIFICATION</scope>
    <source>
        <strain evidence="3">cv. Jemalong A17</strain>
    </source>
</reference>
<evidence type="ECO:0000313" key="3">
    <source>
        <dbReference type="EnsemblPlants" id="AES99554"/>
    </source>
</evidence>
<reference evidence="2 4" key="2">
    <citation type="journal article" date="2014" name="BMC Genomics">
        <title>An improved genome release (version Mt4.0) for the model legume Medicago truncatula.</title>
        <authorList>
            <person name="Tang H."/>
            <person name="Krishnakumar V."/>
            <person name="Bidwell S."/>
            <person name="Rosen B."/>
            <person name="Chan A."/>
            <person name="Zhou S."/>
            <person name="Gentzbittel L."/>
            <person name="Childs K.L."/>
            <person name="Yandell M."/>
            <person name="Gundlach H."/>
            <person name="Mayer K.F."/>
            <person name="Schwartz D.C."/>
            <person name="Town C.D."/>
        </authorList>
    </citation>
    <scope>GENOME REANNOTATION</scope>
    <source>
        <strain evidence="3 4">cv. Jemalong A17</strain>
    </source>
</reference>
<feature type="transmembrane region" description="Helical" evidence="1">
    <location>
        <begin position="12"/>
        <end position="38"/>
    </location>
</feature>
<name>G7KGX2_MEDTR</name>
<sequence length="145" mass="16399">MTIALTRCLLKVFIETVFVFLSVRLMMVVRMTATVMVFSNLYTQIKNQIKGNTSFVISLPGWDTRAKESGFGADLVRKYEDSKTKIYLPQVINLARPVLRLVSFGSFCLGSTLEGISFYISWNLDLVASGYLWCEVCSTYDLLPL</sequence>
<proteinExistence type="predicted"/>
<dbReference type="AlphaFoldDB" id="G7KGX2"/>
<keyword evidence="1 2" id="KW-0812">Transmembrane</keyword>
<evidence type="ECO:0000256" key="1">
    <source>
        <dbReference type="SAM" id="Phobius"/>
    </source>
</evidence>
<dbReference type="EMBL" id="CM001221">
    <property type="protein sequence ID" value="AES99554.1"/>
    <property type="molecule type" value="Genomic_DNA"/>
</dbReference>
<keyword evidence="1" id="KW-0472">Membrane</keyword>
<protein>
    <submittedName>
        <fullName evidence="2">Transmembrane protein, putative</fullName>
    </submittedName>
</protein>